<dbReference type="SMART" id="SM00343">
    <property type="entry name" value="ZnF_C2HC"/>
    <property type="match status" value="1"/>
</dbReference>
<keyword evidence="1" id="KW-0863">Zinc-finger</keyword>
<sequence>MAADRTAAQNQSTALLNALDQQRIQSVALVQQLADDAAAAPAAATPRVAAAAVESIPCFEGKLRDFPQDFVDFVDRVAVAEDWTDAQRIQVASRRLLKTALDWHIHIGHTHATWAAWSGAFITNFSPRLHVGEWLRLVEERRQKIDESGIEYALDKHKLLRVAPIPLNDEKMVAFLIDGLASWQHVAAMTANRPANVAEFIQRIRALETLGVASRVFPPPVAPPVAPPAAPTTTPPVAPPSAPDLNATLATFGNQLVNQLTAQLNKMTIGSRGTGGGGGGGDRGGRSGGDRGGGGWIDPSKRKCYSCDAIGHMARHCPTKSGKGPTGS</sequence>
<evidence type="ECO:0000259" key="3">
    <source>
        <dbReference type="PROSITE" id="PS50158"/>
    </source>
</evidence>
<feature type="compositionally biased region" description="Pro residues" evidence="2">
    <location>
        <begin position="225"/>
        <end position="242"/>
    </location>
</feature>
<keyword evidence="5" id="KW-1185">Reference proteome</keyword>
<evidence type="ECO:0000313" key="5">
    <source>
        <dbReference type="Proteomes" id="UP000000305"/>
    </source>
</evidence>
<feature type="compositionally biased region" description="Gly residues" evidence="2">
    <location>
        <begin position="272"/>
        <end position="282"/>
    </location>
</feature>
<proteinExistence type="predicted"/>
<dbReference type="OrthoDB" id="7555206at2759"/>
<evidence type="ECO:0000256" key="2">
    <source>
        <dbReference type="SAM" id="MobiDB-lite"/>
    </source>
</evidence>
<feature type="region of interest" description="Disordered" evidence="2">
    <location>
        <begin position="268"/>
        <end position="298"/>
    </location>
</feature>
<keyword evidence="1" id="KW-0862">Zinc</keyword>
<dbReference type="PANTHER" id="PTHR33223">
    <property type="entry name" value="CCHC-TYPE DOMAIN-CONTAINING PROTEIN"/>
    <property type="match status" value="1"/>
</dbReference>
<evidence type="ECO:0000313" key="4">
    <source>
        <dbReference type="EMBL" id="EFX65326.1"/>
    </source>
</evidence>
<dbReference type="HOGENOM" id="CLU_076978_0_0_1"/>
<dbReference type="Gene3D" id="4.10.60.10">
    <property type="entry name" value="Zinc finger, CCHC-type"/>
    <property type="match status" value="1"/>
</dbReference>
<feature type="domain" description="CCHC-type" evidence="3">
    <location>
        <begin position="302"/>
        <end position="318"/>
    </location>
</feature>
<name>E9HSF4_DAPPU</name>
<dbReference type="PROSITE" id="PS50158">
    <property type="entry name" value="ZF_CCHC"/>
    <property type="match status" value="1"/>
</dbReference>
<dbReference type="EMBL" id="GL732751">
    <property type="protein sequence ID" value="EFX65326.1"/>
    <property type="molecule type" value="Genomic_DNA"/>
</dbReference>
<dbReference type="GO" id="GO:0008270">
    <property type="term" value="F:zinc ion binding"/>
    <property type="evidence" value="ECO:0007669"/>
    <property type="project" value="UniProtKB-KW"/>
</dbReference>
<dbReference type="PANTHER" id="PTHR33223:SF6">
    <property type="entry name" value="CCHC-TYPE DOMAIN-CONTAINING PROTEIN"/>
    <property type="match status" value="1"/>
</dbReference>
<accession>E9HSF4</accession>
<dbReference type="InParanoid" id="E9HSF4"/>
<keyword evidence="1" id="KW-0479">Metal-binding</keyword>
<dbReference type="InterPro" id="IPR001878">
    <property type="entry name" value="Znf_CCHC"/>
</dbReference>
<dbReference type="Pfam" id="PF00098">
    <property type="entry name" value="zf-CCHC"/>
    <property type="match status" value="1"/>
</dbReference>
<dbReference type="InterPro" id="IPR036875">
    <property type="entry name" value="Znf_CCHC_sf"/>
</dbReference>
<dbReference type="KEGG" id="dpx:DAPPUDRAFT_264847"/>
<evidence type="ECO:0000256" key="1">
    <source>
        <dbReference type="PROSITE-ProRule" id="PRU00047"/>
    </source>
</evidence>
<gene>
    <name evidence="4" type="ORF">DAPPUDRAFT_264847</name>
</gene>
<dbReference type="OMA" id="IHIGHTH"/>
<dbReference type="Proteomes" id="UP000000305">
    <property type="component" value="Unassembled WGS sequence"/>
</dbReference>
<reference evidence="4 5" key="1">
    <citation type="journal article" date="2011" name="Science">
        <title>The ecoresponsive genome of Daphnia pulex.</title>
        <authorList>
            <person name="Colbourne J.K."/>
            <person name="Pfrender M.E."/>
            <person name="Gilbert D."/>
            <person name="Thomas W.K."/>
            <person name="Tucker A."/>
            <person name="Oakley T.H."/>
            <person name="Tokishita S."/>
            <person name="Aerts A."/>
            <person name="Arnold G.J."/>
            <person name="Basu M.K."/>
            <person name="Bauer D.J."/>
            <person name="Caceres C.E."/>
            <person name="Carmel L."/>
            <person name="Casola C."/>
            <person name="Choi J.H."/>
            <person name="Detter J.C."/>
            <person name="Dong Q."/>
            <person name="Dusheyko S."/>
            <person name="Eads B.D."/>
            <person name="Frohlich T."/>
            <person name="Geiler-Samerotte K.A."/>
            <person name="Gerlach D."/>
            <person name="Hatcher P."/>
            <person name="Jogdeo S."/>
            <person name="Krijgsveld J."/>
            <person name="Kriventseva E.V."/>
            <person name="Kultz D."/>
            <person name="Laforsch C."/>
            <person name="Lindquist E."/>
            <person name="Lopez J."/>
            <person name="Manak J.R."/>
            <person name="Muller J."/>
            <person name="Pangilinan J."/>
            <person name="Patwardhan R.P."/>
            <person name="Pitluck S."/>
            <person name="Pritham E.J."/>
            <person name="Rechtsteiner A."/>
            <person name="Rho M."/>
            <person name="Rogozin I.B."/>
            <person name="Sakarya O."/>
            <person name="Salamov A."/>
            <person name="Schaack S."/>
            <person name="Shapiro H."/>
            <person name="Shiga Y."/>
            <person name="Skalitzky C."/>
            <person name="Smith Z."/>
            <person name="Souvorov A."/>
            <person name="Sung W."/>
            <person name="Tang Z."/>
            <person name="Tsuchiya D."/>
            <person name="Tu H."/>
            <person name="Vos H."/>
            <person name="Wang M."/>
            <person name="Wolf Y.I."/>
            <person name="Yamagata H."/>
            <person name="Yamada T."/>
            <person name="Ye Y."/>
            <person name="Shaw J.R."/>
            <person name="Andrews J."/>
            <person name="Crease T.J."/>
            <person name="Tang H."/>
            <person name="Lucas S.M."/>
            <person name="Robertson H.M."/>
            <person name="Bork P."/>
            <person name="Koonin E.V."/>
            <person name="Zdobnov E.M."/>
            <person name="Grigoriev I.V."/>
            <person name="Lynch M."/>
            <person name="Boore J.L."/>
        </authorList>
    </citation>
    <scope>NUCLEOTIDE SEQUENCE [LARGE SCALE GENOMIC DNA]</scope>
</reference>
<dbReference type="AlphaFoldDB" id="E9HSF4"/>
<dbReference type="GO" id="GO:0003676">
    <property type="term" value="F:nucleic acid binding"/>
    <property type="evidence" value="ECO:0007669"/>
    <property type="project" value="InterPro"/>
</dbReference>
<feature type="region of interest" description="Disordered" evidence="2">
    <location>
        <begin position="225"/>
        <end position="246"/>
    </location>
</feature>
<dbReference type="STRING" id="6669.E9HSF4"/>
<organism evidence="4 5">
    <name type="scientific">Daphnia pulex</name>
    <name type="common">Water flea</name>
    <dbReference type="NCBI Taxonomy" id="6669"/>
    <lineage>
        <taxon>Eukaryota</taxon>
        <taxon>Metazoa</taxon>
        <taxon>Ecdysozoa</taxon>
        <taxon>Arthropoda</taxon>
        <taxon>Crustacea</taxon>
        <taxon>Branchiopoda</taxon>
        <taxon>Diplostraca</taxon>
        <taxon>Cladocera</taxon>
        <taxon>Anomopoda</taxon>
        <taxon>Daphniidae</taxon>
        <taxon>Daphnia</taxon>
    </lineage>
</organism>
<dbReference type="PhylomeDB" id="E9HSF4"/>
<protein>
    <recommendedName>
        <fullName evidence="3">CCHC-type domain-containing protein</fullName>
    </recommendedName>
</protein>
<dbReference type="SUPFAM" id="SSF57756">
    <property type="entry name" value="Retrovirus zinc finger-like domains"/>
    <property type="match status" value="1"/>
</dbReference>